<sequence>MSREELRLILGIAVAMEKNSMTDGQETLSCPFNPSRKSAQPSDSDCYSMELCAGHNERDIFINSCFLFSIKILIFTNKLFII</sequence>
<accession>A0ABQ0SHJ2</accession>
<gene>
    <name evidence="1" type="ORF">GHA01_25570</name>
</gene>
<evidence type="ECO:0000313" key="1">
    <source>
        <dbReference type="EMBL" id="GEC64708.1"/>
    </source>
</evidence>
<dbReference type="EMBL" id="BJNN01000131">
    <property type="protein sequence ID" value="GEC64708.1"/>
    <property type="molecule type" value="Genomic_DNA"/>
</dbReference>
<proteinExistence type="predicted"/>
<evidence type="ECO:0000313" key="2">
    <source>
        <dbReference type="Proteomes" id="UP000319478"/>
    </source>
</evidence>
<name>A0ABQ0SHJ2_NOVHA</name>
<protein>
    <submittedName>
        <fullName evidence="1">Uncharacterized protein</fullName>
    </submittedName>
</protein>
<comment type="caution">
    <text evidence="1">The sequence shown here is derived from an EMBL/GenBank/DDBJ whole genome shotgun (WGS) entry which is preliminary data.</text>
</comment>
<reference evidence="1 2" key="1">
    <citation type="submission" date="2019-06" db="EMBL/GenBank/DDBJ databases">
        <title>Whole genome shotgun sequence of Komagataeibacter hansenii NBRC 14820.</title>
        <authorList>
            <person name="Hosoyama A."/>
            <person name="Uohara A."/>
            <person name="Ohji S."/>
            <person name="Ichikawa N."/>
        </authorList>
    </citation>
    <scope>NUCLEOTIDE SEQUENCE [LARGE SCALE GENOMIC DNA]</scope>
    <source>
        <strain evidence="1 2">NBRC 14820</strain>
    </source>
</reference>
<keyword evidence="2" id="KW-1185">Reference proteome</keyword>
<dbReference type="Proteomes" id="UP000319478">
    <property type="component" value="Unassembled WGS sequence"/>
</dbReference>
<organism evidence="1 2">
    <name type="scientific">Novacetimonas hansenii</name>
    <name type="common">Komagataeibacter hansenii</name>
    <dbReference type="NCBI Taxonomy" id="436"/>
    <lineage>
        <taxon>Bacteria</taxon>
        <taxon>Pseudomonadati</taxon>
        <taxon>Pseudomonadota</taxon>
        <taxon>Alphaproteobacteria</taxon>
        <taxon>Acetobacterales</taxon>
        <taxon>Acetobacteraceae</taxon>
        <taxon>Novacetimonas</taxon>
    </lineage>
</organism>